<dbReference type="OrthoDB" id="5113885at2"/>
<dbReference type="GO" id="GO:0008982">
    <property type="term" value="F:protein-N(PI)-phosphohistidine-sugar phosphotransferase activity"/>
    <property type="evidence" value="ECO:0007669"/>
    <property type="project" value="InterPro"/>
</dbReference>
<dbReference type="PROSITE" id="PS51097">
    <property type="entry name" value="PTS_EIIA_TYPE_5"/>
    <property type="match status" value="1"/>
</dbReference>
<dbReference type="PANTHER" id="PTHR40398:SF1">
    <property type="entry name" value="PTS SYSTEM GLUCITOL_SORBITOL-SPECIFIC EIIA COMPONENT"/>
    <property type="match status" value="1"/>
</dbReference>
<dbReference type="GO" id="GO:0016301">
    <property type="term" value="F:kinase activity"/>
    <property type="evidence" value="ECO:0007669"/>
    <property type="project" value="TreeGrafter"/>
</dbReference>
<dbReference type="RefSeq" id="WP_123779724.1">
    <property type="nucleotide sequence ID" value="NZ_RKMG01000009.1"/>
</dbReference>
<evidence type="ECO:0000256" key="1">
    <source>
        <dbReference type="PROSITE-ProRule" id="PRU00420"/>
    </source>
</evidence>
<dbReference type="Proteomes" id="UP000273977">
    <property type="component" value="Unassembled WGS sequence"/>
</dbReference>
<dbReference type="GO" id="GO:0005737">
    <property type="term" value="C:cytoplasm"/>
    <property type="evidence" value="ECO:0007669"/>
    <property type="project" value="InterPro"/>
</dbReference>
<evidence type="ECO:0000313" key="2">
    <source>
        <dbReference type="EMBL" id="RPA60761.1"/>
    </source>
</evidence>
<keyword evidence="3" id="KW-1185">Reference proteome</keyword>
<comment type="caution">
    <text evidence="2">The sequence shown here is derived from an EMBL/GenBank/DDBJ whole genome shotgun (WGS) entry which is preliminary data.</text>
</comment>
<dbReference type="InterPro" id="IPR036665">
    <property type="entry name" value="PTS_IIA_glucitol/sorbitol_sf"/>
</dbReference>
<dbReference type="GO" id="GO:0009401">
    <property type="term" value="P:phosphoenolpyruvate-dependent sugar phosphotransferase system"/>
    <property type="evidence" value="ECO:0007669"/>
    <property type="project" value="InterPro"/>
</dbReference>
<dbReference type="PANTHER" id="PTHR40398">
    <property type="entry name" value="PTS SYSTEM GLUCITOL/SORBITOL-SPECIFIC EIIA COMPONENT"/>
    <property type="match status" value="1"/>
</dbReference>
<dbReference type="Gene3D" id="2.40.33.40">
    <property type="entry name" value="Phosphotransferase system, glucitol/sorbitol-specific IIA component"/>
    <property type="match status" value="1"/>
</dbReference>
<dbReference type="SUPFAM" id="SSF141530">
    <property type="entry name" value="PTSIIA/GutA-like"/>
    <property type="match status" value="1"/>
</dbReference>
<name>A0A3N4GNQ3_9LACT</name>
<gene>
    <name evidence="2" type="ORF">EF384_04150</name>
</gene>
<organism evidence="2 3">
    <name type="scientific">Aerococcus agrisoli</name>
    <dbReference type="NCBI Taxonomy" id="2487350"/>
    <lineage>
        <taxon>Bacteria</taxon>
        <taxon>Bacillati</taxon>
        <taxon>Bacillota</taxon>
        <taxon>Bacilli</taxon>
        <taxon>Lactobacillales</taxon>
        <taxon>Aerococcaceae</taxon>
        <taxon>Aerococcus</taxon>
    </lineage>
</organism>
<sequence>MTVYQTEVFDIGAQAELFQAENMILLFGKDASQDLAEYCFNIYVNQLEDHIEPGMTVKFDDNSYEITAVGNVVEKNLVDLGHITINFNGATTADLAGTLYVEAKPLPNIEVGTAISIHA</sequence>
<dbReference type="AlphaFoldDB" id="A0A3N4GNQ3"/>
<protein>
    <submittedName>
        <fullName evidence="2">PTS sorbitol transporter subunit IIA</fullName>
    </submittedName>
</protein>
<accession>A0A3N4GNQ3</accession>
<comment type="caution">
    <text evidence="1">Lacks conserved residue(s) required for the propagation of feature annotation.</text>
</comment>
<dbReference type="InterPro" id="IPR004716">
    <property type="entry name" value="PTS_IIA_glucitol/sorbitol-sp"/>
</dbReference>
<evidence type="ECO:0000313" key="3">
    <source>
        <dbReference type="Proteomes" id="UP000273977"/>
    </source>
</evidence>
<dbReference type="Pfam" id="PF03829">
    <property type="entry name" value="PTSIIA_gutA"/>
    <property type="match status" value="1"/>
</dbReference>
<reference evidence="2 3" key="1">
    <citation type="submission" date="2018-11" db="EMBL/GenBank/DDBJ databases">
        <title>Aerococcus sp. SJQ22, whole genome shotgun sequence.</title>
        <authorList>
            <person name="Sun L."/>
            <person name="Gao X."/>
            <person name="Chen W."/>
            <person name="Huang K."/>
        </authorList>
    </citation>
    <scope>NUCLEOTIDE SEQUENCE [LARGE SCALE GENOMIC DNA]</scope>
    <source>
        <strain evidence="2 3">SJQ22</strain>
    </source>
</reference>
<dbReference type="EMBL" id="RKMG01000009">
    <property type="protein sequence ID" value="RPA60761.1"/>
    <property type="molecule type" value="Genomic_DNA"/>
</dbReference>
<proteinExistence type="predicted"/>